<evidence type="ECO:0000256" key="6">
    <source>
        <dbReference type="ARBA" id="ARBA00030455"/>
    </source>
</evidence>
<dbReference type="InterPro" id="IPR006139">
    <property type="entry name" value="D-isomer_2_OHA_DH_cat_dom"/>
</dbReference>
<evidence type="ECO:0000256" key="2">
    <source>
        <dbReference type="ARBA" id="ARBA00005854"/>
    </source>
</evidence>
<dbReference type="AlphaFoldDB" id="A0A1W1XV93"/>
<protein>
    <recommendedName>
        <fullName evidence="6">2-oxoglutarate reductase</fullName>
        <ecNumber evidence="3">1.1.1.399</ecNumber>
    </recommendedName>
    <alternativeName>
        <fullName evidence="6">2-oxoglutarate reductase</fullName>
    </alternativeName>
</protein>
<dbReference type="Pfam" id="PF02826">
    <property type="entry name" value="2-Hacid_dh_C"/>
    <property type="match status" value="1"/>
</dbReference>
<dbReference type="FunFam" id="3.40.50.720:FF:000021">
    <property type="entry name" value="D-3-phosphoglycerate dehydrogenase"/>
    <property type="match status" value="1"/>
</dbReference>
<keyword evidence="4 8" id="KW-0560">Oxidoreductase</keyword>
<evidence type="ECO:0000256" key="8">
    <source>
        <dbReference type="RuleBase" id="RU003719"/>
    </source>
</evidence>
<dbReference type="GO" id="GO:0051287">
    <property type="term" value="F:NAD binding"/>
    <property type="evidence" value="ECO:0007669"/>
    <property type="project" value="InterPro"/>
</dbReference>
<feature type="domain" description="D-isomer specific 2-hydroxyacid dehydrogenase NAD-binding" evidence="10">
    <location>
        <begin position="108"/>
        <end position="279"/>
    </location>
</feature>
<dbReference type="InterPro" id="IPR050418">
    <property type="entry name" value="D-iso_2-hydroxyacid_DH_PdxB"/>
</dbReference>
<evidence type="ECO:0000256" key="7">
    <source>
        <dbReference type="ARBA" id="ARBA00048126"/>
    </source>
</evidence>
<dbReference type="Proteomes" id="UP000192468">
    <property type="component" value="Unassembled WGS sequence"/>
</dbReference>
<evidence type="ECO:0000256" key="3">
    <source>
        <dbReference type="ARBA" id="ARBA00013001"/>
    </source>
</evidence>
<dbReference type="SUPFAM" id="SSF51735">
    <property type="entry name" value="NAD(P)-binding Rossmann-fold domains"/>
    <property type="match status" value="1"/>
</dbReference>
<dbReference type="InterPro" id="IPR036291">
    <property type="entry name" value="NAD(P)-bd_dom_sf"/>
</dbReference>
<evidence type="ECO:0000259" key="10">
    <source>
        <dbReference type="Pfam" id="PF02826"/>
    </source>
</evidence>
<feature type="domain" description="D-isomer specific 2-hydroxyacid dehydrogenase catalytic" evidence="9">
    <location>
        <begin position="7"/>
        <end position="303"/>
    </location>
</feature>
<dbReference type="PANTHER" id="PTHR43761">
    <property type="entry name" value="D-ISOMER SPECIFIC 2-HYDROXYACID DEHYDROGENASE FAMILY PROTEIN (AFU_ORTHOLOGUE AFUA_1G13630)"/>
    <property type="match status" value="1"/>
</dbReference>
<dbReference type="InterPro" id="IPR006140">
    <property type="entry name" value="D-isomer_DH_NAD-bd"/>
</dbReference>
<dbReference type="CDD" id="cd05303">
    <property type="entry name" value="PGDH_2"/>
    <property type="match status" value="1"/>
</dbReference>
<name>A0A1W1XV93_9CLOT</name>
<comment type="catalytic activity">
    <reaction evidence="7">
        <text>(R)-2-hydroxyglutarate + NAD(+) = 2-oxoglutarate + NADH + H(+)</text>
        <dbReference type="Rhea" id="RHEA:49612"/>
        <dbReference type="ChEBI" id="CHEBI:15378"/>
        <dbReference type="ChEBI" id="CHEBI:15801"/>
        <dbReference type="ChEBI" id="CHEBI:16810"/>
        <dbReference type="ChEBI" id="CHEBI:57540"/>
        <dbReference type="ChEBI" id="CHEBI:57945"/>
        <dbReference type="EC" id="1.1.1.399"/>
    </reaction>
</comment>
<dbReference type="GO" id="GO:0016616">
    <property type="term" value="F:oxidoreductase activity, acting on the CH-OH group of donors, NAD or NADP as acceptor"/>
    <property type="evidence" value="ECO:0007669"/>
    <property type="project" value="InterPro"/>
</dbReference>
<accession>A0A1W1XV93</accession>
<keyword evidence="12" id="KW-1185">Reference proteome</keyword>
<dbReference type="PROSITE" id="PS00671">
    <property type="entry name" value="D_2_HYDROXYACID_DH_3"/>
    <property type="match status" value="1"/>
</dbReference>
<dbReference type="SUPFAM" id="SSF52283">
    <property type="entry name" value="Formate/glycerate dehydrogenase catalytic domain-like"/>
    <property type="match status" value="1"/>
</dbReference>
<dbReference type="PANTHER" id="PTHR43761:SF1">
    <property type="entry name" value="D-ISOMER SPECIFIC 2-HYDROXYACID DEHYDROGENASE CATALYTIC DOMAIN-CONTAINING PROTEIN-RELATED"/>
    <property type="match status" value="1"/>
</dbReference>
<keyword evidence="5" id="KW-0520">NAD</keyword>
<evidence type="ECO:0000256" key="1">
    <source>
        <dbReference type="ARBA" id="ARBA00003800"/>
    </source>
</evidence>
<dbReference type="InterPro" id="IPR029753">
    <property type="entry name" value="D-isomer_DH_CS"/>
</dbReference>
<dbReference type="EMBL" id="FWXH01000017">
    <property type="protein sequence ID" value="SMC27448.1"/>
    <property type="molecule type" value="Genomic_DNA"/>
</dbReference>
<dbReference type="RefSeq" id="WP_084117146.1">
    <property type="nucleotide sequence ID" value="NZ_FWXH01000017.1"/>
</dbReference>
<reference evidence="11 12" key="1">
    <citation type="submission" date="2017-04" db="EMBL/GenBank/DDBJ databases">
        <authorList>
            <person name="Afonso C.L."/>
            <person name="Miller P.J."/>
            <person name="Scott M.A."/>
            <person name="Spackman E."/>
            <person name="Goraichik I."/>
            <person name="Dimitrov K.M."/>
            <person name="Suarez D.L."/>
            <person name="Swayne D.E."/>
        </authorList>
    </citation>
    <scope>NUCLEOTIDE SEQUENCE [LARGE SCALE GENOMIC DNA]</scope>
    <source>
        <strain evidence="11 12">DSM 12555</strain>
    </source>
</reference>
<evidence type="ECO:0000313" key="11">
    <source>
        <dbReference type="EMBL" id="SMC27448.1"/>
    </source>
</evidence>
<evidence type="ECO:0000259" key="9">
    <source>
        <dbReference type="Pfam" id="PF00389"/>
    </source>
</evidence>
<organism evidence="11 12">
    <name type="scientific">Clostridium acidisoli DSM 12555</name>
    <dbReference type="NCBI Taxonomy" id="1121291"/>
    <lineage>
        <taxon>Bacteria</taxon>
        <taxon>Bacillati</taxon>
        <taxon>Bacillota</taxon>
        <taxon>Clostridia</taxon>
        <taxon>Eubacteriales</taxon>
        <taxon>Clostridiaceae</taxon>
        <taxon>Clostridium</taxon>
    </lineage>
</organism>
<comment type="function">
    <text evidence="1">Catalyzes the reversible oxidation of 3-phospho-D-glycerate to 3-phosphonooxypyruvate, the first step of the phosphorylated L-serine biosynthesis pathway. Also catalyzes the reversible oxidation of 2-hydroxyglutarate to 2-oxoglutarate.</text>
</comment>
<dbReference type="EC" id="1.1.1.399" evidence="3"/>
<gene>
    <name evidence="11" type="ORF">SAMN02745134_03190</name>
</gene>
<evidence type="ECO:0000256" key="5">
    <source>
        <dbReference type="ARBA" id="ARBA00023027"/>
    </source>
</evidence>
<proteinExistence type="inferred from homology"/>
<dbReference type="STRING" id="1121291.SAMN02745134_03190"/>
<dbReference type="OrthoDB" id="9805416at2"/>
<comment type="similarity">
    <text evidence="2 8">Belongs to the D-isomer specific 2-hydroxyacid dehydrogenase family.</text>
</comment>
<sequence>MIRILANDGIENKAVEALEEKGYEVIKDHIEPEKLKKEIKNIDCLIVRSATKVRKDLIDEAAVNGRLKLVIRGGVGIDNIDAAYALENGIKVNNTPNASSISVAEMTFGHMIAAARNIAIANVTMRQGKWEKKKYQGNELYGKTLGLIGFGRIAREVAKRAVAFGMKVVYYDICKIDEVPTCTCVSKEEVIKQADFISLHIPYTKGEPYVIGEKEFNIMKDGAYVINCARGGVLDEKALVAALDKGKLKGAALDVFEEEPIKNEELLKNTKISLTPHIGAATEEAQERIGEEIVEIVEQFFNKKH</sequence>
<evidence type="ECO:0000256" key="4">
    <source>
        <dbReference type="ARBA" id="ARBA00023002"/>
    </source>
</evidence>
<evidence type="ECO:0000313" key="12">
    <source>
        <dbReference type="Proteomes" id="UP000192468"/>
    </source>
</evidence>
<dbReference type="Gene3D" id="3.40.50.720">
    <property type="entry name" value="NAD(P)-binding Rossmann-like Domain"/>
    <property type="match status" value="2"/>
</dbReference>
<dbReference type="Pfam" id="PF00389">
    <property type="entry name" value="2-Hacid_dh"/>
    <property type="match status" value="1"/>
</dbReference>